<evidence type="ECO:0000256" key="8">
    <source>
        <dbReference type="ARBA" id="ARBA00023163"/>
    </source>
</evidence>
<dbReference type="GO" id="GO:0005737">
    <property type="term" value="C:cytoplasm"/>
    <property type="evidence" value="ECO:0007669"/>
    <property type="project" value="UniProtKB-SubCell"/>
</dbReference>
<evidence type="ECO:0000259" key="11">
    <source>
        <dbReference type="Pfam" id="PF12884"/>
    </source>
</evidence>
<keyword evidence="9" id="KW-0539">Nucleus</keyword>
<keyword evidence="5" id="KW-0597">Phosphoprotein</keyword>
<feature type="domain" description="Transducer of regulated CREB activity N-terminal" evidence="11">
    <location>
        <begin position="17"/>
        <end position="43"/>
    </location>
</feature>
<reference evidence="12" key="2">
    <citation type="submission" date="2025-09" db="UniProtKB">
        <authorList>
            <consortium name="Ensembl"/>
        </authorList>
    </citation>
    <scope>IDENTIFICATION</scope>
</reference>
<dbReference type="InterPro" id="IPR024783">
    <property type="entry name" value="TORC_N"/>
</dbReference>
<dbReference type="PANTHER" id="PTHR13589">
    <property type="entry name" value="CREB-REGULATED TRANSCRIPTION COACTIVATOR"/>
    <property type="match status" value="1"/>
</dbReference>
<proteinExistence type="inferred from homology"/>
<feature type="region of interest" description="Disordered" evidence="10">
    <location>
        <begin position="1"/>
        <end position="27"/>
    </location>
</feature>
<dbReference type="GO" id="GO:0045944">
    <property type="term" value="P:positive regulation of transcription by RNA polymerase II"/>
    <property type="evidence" value="ECO:0007669"/>
    <property type="project" value="TreeGrafter"/>
</dbReference>
<evidence type="ECO:0000256" key="9">
    <source>
        <dbReference type="ARBA" id="ARBA00023242"/>
    </source>
</evidence>
<evidence type="ECO:0000256" key="3">
    <source>
        <dbReference type="ARBA" id="ARBA00007167"/>
    </source>
</evidence>
<keyword evidence="4" id="KW-0963">Cytoplasm</keyword>
<reference evidence="12" key="1">
    <citation type="submission" date="2025-08" db="UniProtKB">
        <authorList>
            <consortium name="Ensembl"/>
        </authorList>
    </citation>
    <scope>IDENTIFICATION</scope>
</reference>
<comment type="subcellular location">
    <subcellularLocation>
        <location evidence="2">Cytoplasm</location>
    </subcellularLocation>
    <subcellularLocation>
        <location evidence="1">Nucleus</location>
    </subcellularLocation>
</comment>
<evidence type="ECO:0000256" key="6">
    <source>
        <dbReference type="ARBA" id="ARBA00023015"/>
    </source>
</evidence>
<organism evidence="12 13">
    <name type="scientific">Amazona collaria</name>
    <name type="common">yellow-billed parrot</name>
    <dbReference type="NCBI Taxonomy" id="241587"/>
    <lineage>
        <taxon>Eukaryota</taxon>
        <taxon>Metazoa</taxon>
        <taxon>Chordata</taxon>
        <taxon>Craniata</taxon>
        <taxon>Vertebrata</taxon>
        <taxon>Euteleostomi</taxon>
        <taxon>Archelosauria</taxon>
        <taxon>Archosauria</taxon>
        <taxon>Dinosauria</taxon>
        <taxon>Saurischia</taxon>
        <taxon>Theropoda</taxon>
        <taxon>Coelurosauria</taxon>
        <taxon>Aves</taxon>
        <taxon>Neognathae</taxon>
        <taxon>Neoaves</taxon>
        <taxon>Telluraves</taxon>
        <taxon>Australaves</taxon>
        <taxon>Psittaciformes</taxon>
        <taxon>Psittacidae</taxon>
        <taxon>Amazona</taxon>
    </lineage>
</organism>
<keyword evidence="13" id="KW-1185">Reference proteome</keyword>
<evidence type="ECO:0000256" key="2">
    <source>
        <dbReference type="ARBA" id="ARBA00004496"/>
    </source>
</evidence>
<dbReference type="Ensembl" id="ENSACOT00000015245.1">
    <property type="protein sequence ID" value="ENSACOP00000014727.1"/>
    <property type="gene ID" value="ENSACOG00000010260.1"/>
</dbReference>
<evidence type="ECO:0000256" key="5">
    <source>
        <dbReference type="ARBA" id="ARBA00022553"/>
    </source>
</evidence>
<dbReference type="GO" id="GO:0008140">
    <property type="term" value="F:cAMP response element binding protein binding"/>
    <property type="evidence" value="ECO:0007669"/>
    <property type="project" value="InterPro"/>
</dbReference>
<dbReference type="Pfam" id="PF12884">
    <property type="entry name" value="TORC_N"/>
    <property type="match status" value="1"/>
</dbReference>
<dbReference type="InterPro" id="IPR024786">
    <property type="entry name" value="TORC"/>
</dbReference>
<evidence type="ECO:0000256" key="1">
    <source>
        <dbReference type="ARBA" id="ARBA00004123"/>
    </source>
</evidence>
<dbReference type="GO" id="GO:0005634">
    <property type="term" value="C:nucleus"/>
    <property type="evidence" value="ECO:0007669"/>
    <property type="project" value="UniProtKB-SubCell"/>
</dbReference>
<evidence type="ECO:0000313" key="13">
    <source>
        <dbReference type="Proteomes" id="UP000694522"/>
    </source>
</evidence>
<protein>
    <recommendedName>
        <fullName evidence="11">Transducer of regulated CREB activity N-terminal domain-containing protein</fullName>
    </recommendedName>
</protein>
<dbReference type="AlphaFoldDB" id="A0A8B9FX41"/>
<dbReference type="PANTHER" id="PTHR13589:SF6">
    <property type="entry name" value="CREB-REGULATED TRANSCRIPTION COACTIVATOR 2"/>
    <property type="match status" value="1"/>
</dbReference>
<keyword evidence="7" id="KW-0010">Activator</keyword>
<dbReference type="GO" id="GO:0051289">
    <property type="term" value="P:protein homotetramerization"/>
    <property type="evidence" value="ECO:0007669"/>
    <property type="project" value="InterPro"/>
</dbReference>
<dbReference type="Proteomes" id="UP000694522">
    <property type="component" value="Unplaced"/>
</dbReference>
<evidence type="ECO:0000313" key="12">
    <source>
        <dbReference type="Ensembl" id="ENSACOP00000014727.1"/>
    </source>
</evidence>
<keyword evidence="8" id="KW-0804">Transcription</keyword>
<name>A0A8B9FX41_9PSIT</name>
<evidence type="ECO:0000256" key="7">
    <source>
        <dbReference type="ARBA" id="ARBA00023159"/>
    </source>
</evidence>
<evidence type="ECO:0000256" key="4">
    <source>
        <dbReference type="ARBA" id="ARBA00022490"/>
    </source>
</evidence>
<keyword evidence="6" id="KW-0805">Transcription regulation</keyword>
<comment type="similarity">
    <text evidence="3">Belongs to the TORC family.</text>
</comment>
<evidence type="ECO:0000256" key="10">
    <source>
        <dbReference type="SAM" id="MobiDB-lite"/>
    </source>
</evidence>
<sequence length="47" mass="4880">VARSGAEGGEDGGGGGRGFSEKIALQRQRQAEETAAFEEVMMEGIPL</sequence>
<accession>A0A8B9FX41</accession>